<dbReference type="RefSeq" id="WP_279931803.1">
    <property type="nucleotide sequence ID" value="NZ_JARWBG010000046.1"/>
</dbReference>
<dbReference type="Pfam" id="PF02687">
    <property type="entry name" value="FtsX"/>
    <property type="match status" value="2"/>
</dbReference>
<evidence type="ECO:0000256" key="5">
    <source>
        <dbReference type="ARBA" id="ARBA00023136"/>
    </source>
</evidence>
<evidence type="ECO:0000256" key="4">
    <source>
        <dbReference type="ARBA" id="ARBA00022989"/>
    </source>
</evidence>
<gene>
    <name evidence="9" type="ORF">QCN29_28635</name>
</gene>
<comment type="similarity">
    <text evidence="6">Belongs to the ABC-4 integral membrane protein family.</text>
</comment>
<sequence>MRAPVRWVRADLRAVRGEALLLVLATAGIIVSLLLASAFLSYATNPWQRVFTQSSGAHVWIHTTASADARSLADIDGVKSVSGPFSTAEATAELRGVTAALEMRAAAPQPPDVARPLIVSGRWLASDDPGGIVLESSVARALVAEPGDSLQLRDSDGTDRTLRVVGTADTAEPRYRAEETPGVGWVLLSTLVKEAPDPELRGQTIGLRLENAEDTDFVVQRAVTELGADQVTSVSTWQEAQGEAEGGSRLLGLLLGVFGLGALLAAALAVAGAISTRIRGHLRDISVLKAIGFTPAQLVRMYLGEHLSLALVGVVGGTLAIELLGPLLPGRVGEAMQLWQALPSHAWVPAAISAGMLLLIAATTGAAAWRAGRVPPVPAARAAIPSGRWTSGSVRRALGLRLPPALVLGWRGAFDRPGRAVAAIGRLAVPLLLITVTLGASTTLDAFEHRPQTVGLAASLTARSEGLDQASAQRLLTAHPEVAAAYPGSEVAALVPGQTGTIRLRGLGEEDRPYPFAVAEGRTPSGPDEAAAGQGLLDLLDAEVGDWVRVTVQGSPQVLHIVGRSIESEDGGRVISTSLDTLRESNPALRPGFHHLVLEDGADAIAVKDDLAGTADGRIDVREIGDPADALPPVRGVIISGLIVVLGLIGLADLSATTAAGAQNRRRDLLALRAIGLTPRQIMSVIVAETGFIALAAGVIGTVVGVQVSDWLIDLQGRSSGIGAGIAQSPPPATLIVVVAAAVTGAVAVSALPAARAVRQRLADTLSDSL</sequence>
<keyword evidence="5 7" id="KW-0472">Membrane</keyword>
<organism evidence="9 10">
    <name type="scientific">Streptomyces chengmaiensis</name>
    <dbReference type="NCBI Taxonomy" id="3040919"/>
    <lineage>
        <taxon>Bacteria</taxon>
        <taxon>Bacillati</taxon>
        <taxon>Actinomycetota</taxon>
        <taxon>Actinomycetes</taxon>
        <taxon>Kitasatosporales</taxon>
        <taxon>Streptomycetaceae</taxon>
        <taxon>Streptomyces</taxon>
    </lineage>
</organism>
<reference evidence="9 10" key="1">
    <citation type="submission" date="2023-04" db="EMBL/GenBank/DDBJ databases">
        <title>Streptomyces chengmaiensis sp. nov. isolated from the stem of mangrove plant in Hainan.</title>
        <authorList>
            <person name="Huang X."/>
            <person name="Zhou S."/>
            <person name="Chu X."/>
            <person name="Xie Y."/>
            <person name="Lin Y."/>
        </authorList>
    </citation>
    <scope>NUCLEOTIDE SEQUENCE [LARGE SCALE GENOMIC DNA]</scope>
    <source>
        <strain evidence="9 10">HNM0663</strain>
    </source>
</reference>
<feature type="transmembrane region" description="Helical" evidence="7">
    <location>
        <begin position="307"/>
        <end position="327"/>
    </location>
</feature>
<evidence type="ECO:0000256" key="7">
    <source>
        <dbReference type="SAM" id="Phobius"/>
    </source>
</evidence>
<name>A0ABT6HVC8_9ACTN</name>
<evidence type="ECO:0000256" key="3">
    <source>
        <dbReference type="ARBA" id="ARBA00022692"/>
    </source>
</evidence>
<feature type="transmembrane region" description="Helical" evidence="7">
    <location>
        <begin position="347"/>
        <end position="369"/>
    </location>
</feature>
<feature type="domain" description="ABC3 transporter permease C-terminal" evidence="8">
    <location>
        <begin position="257"/>
        <end position="370"/>
    </location>
</feature>
<evidence type="ECO:0000256" key="2">
    <source>
        <dbReference type="ARBA" id="ARBA00022475"/>
    </source>
</evidence>
<keyword evidence="2" id="KW-1003">Cell membrane</keyword>
<evidence type="ECO:0000259" key="8">
    <source>
        <dbReference type="Pfam" id="PF02687"/>
    </source>
</evidence>
<dbReference type="InterPro" id="IPR050250">
    <property type="entry name" value="Macrolide_Exporter_MacB"/>
</dbReference>
<proteinExistence type="inferred from homology"/>
<dbReference type="InterPro" id="IPR003838">
    <property type="entry name" value="ABC3_permease_C"/>
</dbReference>
<evidence type="ECO:0000313" key="9">
    <source>
        <dbReference type="EMBL" id="MDH2392676.1"/>
    </source>
</evidence>
<keyword evidence="4 7" id="KW-1133">Transmembrane helix</keyword>
<keyword evidence="3 7" id="KW-0812">Transmembrane</keyword>
<dbReference type="PANTHER" id="PTHR30572:SF4">
    <property type="entry name" value="ABC TRANSPORTER PERMEASE YTRF"/>
    <property type="match status" value="1"/>
</dbReference>
<dbReference type="EMBL" id="JARWBG010000046">
    <property type="protein sequence ID" value="MDH2392676.1"/>
    <property type="molecule type" value="Genomic_DNA"/>
</dbReference>
<dbReference type="Proteomes" id="UP001223144">
    <property type="component" value="Unassembled WGS sequence"/>
</dbReference>
<feature type="transmembrane region" description="Helical" evidence="7">
    <location>
        <begin position="733"/>
        <end position="752"/>
    </location>
</feature>
<feature type="transmembrane region" description="Helical" evidence="7">
    <location>
        <begin position="250"/>
        <end position="274"/>
    </location>
</feature>
<feature type="transmembrane region" description="Helical" evidence="7">
    <location>
        <begin position="420"/>
        <end position="440"/>
    </location>
</feature>
<dbReference type="PANTHER" id="PTHR30572">
    <property type="entry name" value="MEMBRANE COMPONENT OF TRANSPORTER-RELATED"/>
    <property type="match status" value="1"/>
</dbReference>
<evidence type="ECO:0000256" key="6">
    <source>
        <dbReference type="ARBA" id="ARBA00038076"/>
    </source>
</evidence>
<accession>A0ABT6HVC8</accession>
<comment type="caution">
    <text evidence="9">The sequence shown here is derived from an EMBL/GenBank/DDBJ whole genome shotgun (WGS) entry which is preliminary data.</text>
</comment>
<feature type="transmembrane region" description="Helical" evidence="7">
    <location>
        <begin position="20"/>
        <end position="43"/>
    </location>
</feature>
<protein>
    <submittedName>
        <fullName evidence="9">FtsX-like permease family protein</fullName>
    </submittedName>
</protein>
<feature type="domain" description="ABC3 transporter permease C-terminal" evidence="8">
    <location>
        <begin position="642"/>
        <end position="760"/>
    </location>
</feature>
<feature type="transmembrane region" description="Helical" evidence="7">
    <location>
        <begin position="637"/>
        <end position="661"/>
    </location>
</feature>
<feature type="transmembrane region" description="Helical" evidence="7">
    <location>
        <begin position="682"/>
        <end position="706"/>
    </location>
</feature>
<evidence type="ECO:0000256" key="1">
    <source>
        <dbReference type="ARBA" id="ARBA00004651"/>
    </source>
</evidence>
<evidence type="ECO:0000313" key="10">
    <source>
        <dbReference type="Proteomes" id="UP001223144"/>
    </source>
</evidence>
<keyword evidence="10" id="KW-1185">Reference proteome</keyword>
<comment type="subcellular location">
    <subcellularLocation>
        <location evidence="1">Cell membrane</location>
        <topology evidence="1">Multi-pass membrane protein</topology>
    </subcellularLocation>
</comment>